<dbReference type="Proteomes" id="UP000300879">
    <property type="component" value="Chromosome"/>
</dbReference>
<evidence type="ECO:0000256" key="1">
    <source>
        <dbReference type="ARBA" id="ARBA00000382"/>
    </source>
</evidence>
<dbReference type="InterPro" id="IPR040720">
    <property type="entry name" value="GH81_C"/>
</dbReference>
<evidence type="ECO:0000256" key="2">
    <source>
        <dbReference type="ARBA" id="ARBA00010730"/>
    </source>
</evidence>
<gene>
    <name evidence="11" type="ORF">E6C60_2632</name>
</gene>
<evidence type="ECO:0000256" key="3">
    <source>
        <dbReference type="ARBA" id="ARBA00012780"/>
    </source>
</evidence>
<dbReference type="GO" id="GO:0000272">
    <property type="term" value="P:polysaccharide catabolic process"/>
    <property type="evidence" value="ECO:0007669"/>
    <property type="project" value="UniProtKB-KW"/>
</dbReference>
<dbReference type="EMBL" id="CP040396">
    <property type="protein sequence ID" value="QCT03344.1"/>
    <property type="molecule type" value="Genomic_DNA"/>
</dbReference>
<organism evidence="11 12">
    <name type="scientific">Paenibacillus algicola</name>
    <dbReference type="NCBI Taxonomy" id="2565926"/>
    <lineage>
        <taxon>Bacteria</taxon>
        <taxon>Bacillati</taxon>
        <taxon>Bacillota</taxon>
        <taxon>Bacilli</taxon>
        <taxon>Bacillales</taxon>
        <taxon>Paenibacillaceae</taxon>
        <taxon>Paenibacillus</taxon>
    </lineage>
</organism>
<keyword evidence="9" id="KW-0732">Signal</keyword>
<dbReference type="PANTHER" id="PTHR31983:SF0">
    <property type="entry name" value="GLUCAN ENDO-1,3-BETA-D-GLUCOSIDASE 2"/>
    <property type="match status" value="1"/>
</dbReference>
<evidence type="ECO:0000256" key="9">
    <source>
        <dbReference type="SAM" id="SignalP"/>
    </source>
</evidence>
<evidence type="ECO:0000256" key="7">
    <source>
        <dbReference type="ARBA" id="ARBA00023316"/>
    </source>
</evidence>
<dbReference type="AlphaFoldDB" id="A0A4V1G438"/>
<dbReference type="Pfam" id="PF17652">
    <property type="entry name" value="Glyco_hydro81C"/>
    <property type="match status" value="1"/>
</dbReference>
<keyword evidence="6" id="KW-0326">Glycosidase</keyword>
<dbReference type="GO" id="GO:0052861">
    <property type="term" value="F:endo-1,3(4)-beta-glucanase activity"/>
    <property type="evidence" value="ECO:0007669"/>
    <property type="project" value="InterPro"/>
</dbReference>
<evidence type="ECO:0000256" key="6">
    <source>
        <dbReference type="ARBA" id="ARBA00023295"/>
    </source>
</evidence>
<evidence type="ECO:0000313" key="11">
    <source>
        <dbReference type="EMBL" id="QCT03344.1"/>
    </source>
</evidence>
<sequence length="762" mass="84557">MRNKFWYKTALSSVLAMAAAAFSAAPSSVHAAGIMSGSGSYSAGTPAEAMPLQAEQYITEDLLNKPVPTNQWWSSLLWDSFSEAQYPHPLAVRHEPQGLRIYHPGPHLLQEPTVIDGTMAVDGDFIAGHTGESQFPEARVAGYSDWFVDAQYESGQHEMKVSYGHGSPFTYFTYAGGNPKLIFQETPELWYGGRSSSVLGITVNGSHYGLFGPTGSTWIGLDRQEWVNQLNGKDYFSIAVLPDNRPATLEKFQQYAYSHITDTKVSWTYDEEQSEVTSTYRFTTEPKEGLRSGTLFTMYPHQWKYTDTDPLPYRYASVRGDLATGEGDRFTTVMKYHGILPALPAVGEDQLSSMKALLEEARNEPETGAADSYSAAKELGRLTALLPLAKDSGESEAAVFFEQKLQGMLEDWLTYTDEDRDQLFYPSSYFYYDFAWSTLIGYPASLGSDSELNDHHIVNGYFIKAAAELARHNPEWASDSSYGGMVDLLIRDMASPDRQDALFPFLRVFDPYAGHSWSSGAARYGSGNYNAASGEVMNAWSSLILWGEATRDPAIRNLGIYLYTTEMQAILQYWLDADQTHFHDDFTPAGAAAIWGGKTEGDSTLWSTRPAEVQAANWLPFSGSSLYLTASPSLAERHFTKLRQDEQDTRDEEGLRDLVYMYQAISQPEEALKAFENTAPLFAAQAGSSKAHAYAWISMLNERGTQNKDITADTPLYAVYKHPEHGSTYVVYNMSSSPVNVTFSDGTTMTASPSGFTEKTLP</sequence>
<feature type="domain" description="Glycosyl hydrolase family 81 C-terminal" evidence="10">
    <location>
        <begin position="366"/>
        <end position="679"/>
    </location>
</feature>
<dbReference type="KEGG" id="palo:E6C60_2632"/>
<keyword evidence="7" id="KW-0961">Cell wall biogenesis/degradation</keyword>
<dbReference type="EC" id="3.2.1.39" evidence="3"/>
<protein>
    <recommendedName>
        <fullName evidence="3">glucan endo-1,3-beta-D-glucosidase</fullName>
        <ecNumber evidence="3">3.2.1.39</ecNumber>
    </recommendedName>
</protein>
<evidence type="ECO:0000256" key="4">
    <source>
        <dbReference type="ARBA" id="ARBA00022801"/>
    </source>
</evidence>
<accession>A0A4V1G438</accession>
<keyword evidence="5" id="KW-0119">Carbohydrate metabolism</keyword>
<proteinExistence type="inferred from homology"/>
<dbReference type="PANTHER" id="PTHR31983">
    <property type="entry name" value="ENDO-1,3(4)-BETA-GLUCANASE 1"/>
    <property type="match status" value="1"/>
</dbReference>
<keyword evidence="8" id="KW-0624">Polysaccharide degradation</keyword>
<evidence type="ECO:0000313" key="12">
    <source>
        <dbReference type="Proteomes" id="UP000300879"/>
    </source>
</evidence>
<dbReference type="RefSeq" id="WP_138226234.1">
    <property type="nucleotide sequence ID" value="NZ_CP040396.1"/>
</dbReference>
<dbReference type="GO" id="GO:0042973">
    <property type="term" value="F:glucan endo-1,3-beta-D-glucosidase activity"/>
    <property type="evidence" value="ECO:0007669"/>
    <property type="project" value="UniProtKB-EC"/>
</dbReference>
<comment type="catalytic activity">
    <reaction evidence="1">
        <text>Hydrolysis of (1-&gt;3)-beta-D-glucosidic linkages in (1-&gt;3)-beta-D-glucans.</text>
        <dbReference type="EC" id="3.2.1.39"/>
    </reaction>
</comment>
<evidence type="ECO:0000256" key="8">
    <source>
        <dbReference type="ARBA" id="ARBA00023326"/>
    </source>
</evidence>
<keyword evidence="4" id="KW-0378">Hydrolase</keyword>
<dbReference type="Gene3D" id="2.70.98.30">
    <property type="entry name" value="Golgi alpha-mannosidase II, domain 4"/>
    <property type="match status" value="1"/>
</dbReference>
<name>A0A4V1G438_9BACL</name>
<dbReference type="GO" id="GO:0071555">
    <property type="term" value="P:cell wall organization"/>
    <property type="evidence" value="ECO:0007669"/>
    <property type="project" value="UniProtKB-KW"/>
</dbReference>
<feature type="chain" id="PRO_5020991981" description="glucan endo-1,3-beta-D-glucosidase" evidence="9">
    <location>
        <begin position="32"/>
        <end position="762"/>
    </location>
</feature>
<dbReference type="PROSITE" id="PS52008">
    <property type="entry name" value="GH81"/>
    <property type="match status" value="1"/>
</dbReference>
<reference evidence="11 12" key="1">
    <citation type="submission" date="2019-05" db="EMBL/GenBank/DDBJ databases">
        <authorList>
            <person name="Chen C."/>
        </authorList>
    </citation>
    <scope>NUCLEOTIDE SEQUENCE [LARGE SCALE GENOMIC DNA]</scope>
    <source>
        <strain evidence="11 12">HB172198</strain>
    </source>
</reference>
<comment type="similarity">
    <text evidence="2">Belongs to the glycosyl hydrolase 81 family.</text>
</comment>
<keyword evidence="12" id="KW-1185">Reference proteome</keyword>
<dbReference type="OrthoDB" id="5480482at2"/>
<feature type="signal peptide" evidence="9">
    <location>
        <begin position="1"/>
        <end position="31"/>
    </location>
</feature>
<evidence type="ECO:0000256" key="5">
    <source>
        <dbReference type="ARBA" id="ARBA00023277"/>
    </source>
</evidence>
<evidence type="ECO:0000259" key="10">
    <source>
        <dbReference type="Pfam" id="PF17652"/>
    </source>
</evidence>
<dbReference type="InterPro" id="IPR005200">
    <property type="entry name" value="Endo-beta-glucanase"/>
</dbReference>